<dbReference type="Gene3D" id="3.90.550.10">
    <property type="entry name" value="Spore Coat Polysaccharide Biosynthesis Protein SpsA, Chain A"/>
    <property type="match status" value="1"/>
</dbReference>
<evidence type="ECO:0000259" key="1">
    <source>
        <dbReference type="Pfam" id="PF00535"/>
    </source>
</evidence>
<reference evidence="2 3" key="1">
    <citation type="submission" date="2016-08" db="EMBL/GenBank/DDBJ databases">
        <title>A Parts List for Fungal Cellulosomes Revealed by Comparative Genomics.</title>
        <authorList>
            <consortium name="DOE Joint Genome Institute"/>
            <person name="Haitjema C.H."/>
            <person name="Gilmore S.P."/>
            <person name="Henske J.K."/>
            <person name="Solomon K.V."/>
            <person name="De Groot R."/>
            <person name="Kuo A."/>
            <person name="Mondo S.J."/>
            <person name="Salamov A.A."/>
            <person name="Labutti K."/>
            <person name="Zhao Z."/>
            <person name="Chiniquy J."/>
            <person name="Barry K."/>
            <person name="Brewer H.M."/>
            <person name="Purvine S.O."/>
            <person name="Wright A.T."/>
            <person name="Boxma B."/>
            <person name="Van Alen T."/>
            <person name="Hackstein J.H."/>
            <person name="Baker S.E."/>
            <person name="Grigoriev I.V."/>
            <person name="O'Malley M.A."/>
        </authorList>
    </citation>
    <scope>NUCLEOTIDE SEQUENCE [LARGE SCALE GENOMIC DNA]</scope>
    <source>
        <strain evidence="2 3">S4</strain>
    </source>
</reference>
<dbReference type="SUPFAM" id="SSF53448">
    <property type="entry name" value="Nucleotide-diphospho-sugar transferases"/>
    <property type="match status" value="1"/>
</dbReference>
<evidence type="ECO:0000313" key="2">
    <source>
        <dbReference type="EMBL" id="ORX80357.1"/>
    </source>
</evidence>
<name>A0A1Y1X3H1_9FUNG</name>
<dbReference type="Proteomes" id="UP000193944">
    <property type="component" value="Unassembled WGS sequence"/>
</dbReference>
<dbReference type="AlphaFoldDB" id="A0A1Y1X3H1"/>
<dbReference type="Pfam" id="PF00535">
    <property type="entry name" value="Glycos_transf_2"/>
    <property type="match status" value="1"/>
</dbReference>
<dbReference type="InterPro" id="IPR029044">
    <property type="entry name" value="Nucleotide-diphossugar_trans"/>
</dbReference>
<feature type="domain" description="Glycosyltransferase 2-like" evidence="1">
    <location>
        <begin position="2"/>
        <end position="73"/>
    </location>
</feature>
<gene>
    <name evidence="2" type="ORF">BCR32DRAFT_280562</name>
</gene>
<dbReference type="InterPro" id="IPR001173">
    <property type="entry name" value="Glyco_trans_2-like"/>
</dbReference>
<organism evidence="2 3">
    <name type="scientific">Anaeromyces robustus</name>
    <dbReference type="NCBI Taxonomy" id="1754192"/>
    <lineage>
        <taxon>Eukaryota</taxon>
        <taxon>Fungi</taxon>
        <taxon>Fungi incertae sedis</taxon>
        <taxon>Chytridiomycota</taxon>
        <taxon>Chytridiomycota incertae sedis</taxon>
        <taxon>Neocallimastigomycetes</taxon>
        <taxon>Neocallimastigales</taxon>
        <taxon>Neocallimastigaceae</taxon>
        <taxon>Anaeromyces</taxon>
    </lineage>
</organism>
<proteinExistence type="predicted"/>
<protein>
    <recommendedName>
        <fullName evidence="1">Glycosyltransferase 2-like domain-containing protein</fullName>
    </recommendedName>
</protein>
<comment type="caution">
    <text evidence="2">The sequence shown here is derived from an EMBL/GenBank/DDBJ whole genome shotgun (WGS) entry which is preliminary data.</text>
</comment>
<accession>A0A1Y1X3H1</accession>
<sequence length="181" mass="21762">MEIAKGEFIGFMDVDDFVDEKFFENLYKNSKNQDVVVGYLADCISVSYHCAHNKEQVDYDDNMIHKKKNRRKAYGFVYNSIWRKSFLSKKKIKFSIKRGILEDKLFRNECYRQKPRIFVVPNEGIYYYYERRIGSANPNNKNEWLRTIFEKGEKEKIINKYREDDPNDSLFKTLNITQTKN</sequence>
<dbReference type="EMBL" id="MCFG01000147">
    <property type="protein sequence ID" value="ORX80357.1"/>
    <property type="molecule type" value="Genomic_DNA"/>
</dbReference>
<reference evidence="2 3" key="2">
    <citation type="submission" date="2016-08" db="EMBL/GenBank/DDBJ databases">
        <title>Pervasive Adenine N6-methylation of Active Genes in Fungi.</title>
        <authorList>
            <consortium name="DOE Joint Genome Institute"/>
            <person name="Mondo S.J."/>
            <person name="Dannebaum R.O."/>
            <person name="Kuo R.C."/>
            <person name="Labutti K."/>
            <person name="Haridas S."/>
            <person name="Kuo A."/>
            <person name="Salamov A."/>
            <person name="Ahrendt S.R."/>
            <person name="Lipzen A."/>
            <person name="Sullivan W."/>
            <person name="Andreopoulos W.B."/>
            <person name="Clum A."/>
            <person name="Lindquist E."/>
            <person name="Daum C."/>
            <person name="Ramamoorthy G.K."/>
            <person name="Gryganskyi A."/>
            <person name="Culley D."/>
            <person name="Magnuson J.K."/>
            <person name="James T.Y."/>
            <person name="O'Malley M.A."/>
            <person name="Stajich J.E."/>
            <person name="Spatafora J.W."/>
            <person name="Visel A."/>
            <person name="Grigoriev I.V."/>
        </authorList>
    </citation>
    <scope>NUCLEOTIDE SEQUENCE [LARGE SCALE GENOMIC DNA]</scope>
    <source>
        <strain evidence="2 3">S4</strain>
    </source>
</reference>
<keyword evidence="3" id="KW-1185">Reference proteome</keyword>
<evidence type="ECO:0000313" key="3">
    <source>
        <dbReference type="Proteomes" id="UP000193944"/>
    </source>
</evidence>